<accession>A0A1I1WNN6</accession>
<keyword evidence="2" id="KW-1185">Reference proteome</keyword>
<organism evidence="1 2">
    <name type="scientific">Pseudomonas straminea</name>
    <dbReference type="NCBI Taxonomy" id="47882"/>
    <lineage>
        <taxon>Bacteria</taxon>
        <taxon>Pseudomonadati</taxon>
        <taxon>Pseudomonadota</taxon>
        <taxon>Gammaproteobacteria</taxon>
        <taxon>Pseudomonadales</taxon>
        <taxon>Pseudomonadaceae</taxon>
        <taxon>Phytopseudomonas</taxon>
    </lineage>
</organism>
<evidence type="ECO:0000313" key="1">
    <source>
        <dbReference type="EMBL" id="SFD96581.1"/>
    </source>
</evidence>
<evidence type="ECO:0000313" key="2">
    <source>
        <dbReference type="Proteomes" id="UP000243950"/>
    </source>
</evidence>
<dbReference type="AlphaFoldDB" id="A0A1I1WNN6"/>
<protein>
    <recommendedName>
        <fullName evidence="3">DUF4365 domain-containing protein</fullName>
    </recommendedName>
</protein>
<evidence type="ECO:0008006" key="3">
    <source>
        <dbReference type="Google" id="ProtNLM"/>
    </source>
</evidence>
<dbReference type="EMBL" id="FOMO01000006">
    <property type="protein sequence ID" value="SFD96581.1"/>
    <property type="molecule type" value="Genomic_DNA"/>
</dbReference>
<name>A0A1I1WNN6_PSEOC</name>
<dbReference type="Proteomes" id="UP000243950">
    <property type="component" value="Unassembled WGS sequence"/>
</dbReference>
<sequence length="512" mass="56271">MRDLGRLGESIFSAWCADAGLIPNDSSAADVTGWDFYVEFPFSSSGGPMDLHRGPCECKVQVKSTDKRKRSLAIKLSNLRRLVTAPMPAFFLFLEFDGGSGVERAYLVHVGEDIISRVLKRIRELGERVALNKKTMTISYGEAEQLPVASGNALREKIVEYVGEDLAKYVSDKSDLLSSAGFEDGCAQMRFTTEGAQNLQDLIDVSIGAKESVPVSSVKGFYRRFGIEDENPFLSLKDGRMEMPSLSPTAVGVIRFKEDVFSVGADFPARLYVSPFNSSVPREMARMRVESDFFDICLNPYTSAAVYNFSFGAGASAGLKQFRDLLIFVGLIASARKKLNCELEFEGYPLLEFTLKGSKGEFVYEKELEALECAMRLASFFDLGSDVKISLEELVKYADVLHYMDRALNLKGAFRVEFGVEGDDFDSSMPVACVVMISVPLGGNVLGAIISVKGNVLESEGGRYTLLSTDVEVEKKLVTPTGRDIQKDALRGVLDSVAEKYSSTFSVVMMEA</sequence>
<reference evidence="2" key="1">
    <citation type="submission" date="2016-10" db="EMBL/GenBank/DDBJ databases">
        <authorList>
            <person name="Varghese N."/>
            <person name="Submissions S."/>
        </authorList>
    </citation>
    <scope>NUCLEOTIDE SEQUENCE [LARGE SCALE GENOMIC DNA]</scope>
    <source>
        <strain evidence="2">JCM 2783</strain>
    </source>
</reference>
<gene>
    <name evidence="1" type="ORF">SAMN05216372_10671</name>
</gene>
<proteinExistence type="predicted"/>